<proteinExistence type="predicted"/>
<feature type="domain" description="DUF2779" evidence="1">
    <location>
        <begin position="318"/>
        <end position="445"/>
    </location>
</feature>
<organism evidence="2">
    <name type="scientific">uncultured bacterium</name>
    <name type="common">gcode 4</name>
    <dbReference type="NCBI Taxonomy" id="1234023"/>
    <lineage>
        <taxon>Bacteria</taxon>
        <taxon>environmental samples</taxon>
    </lineage>
</organism>
<evidence type="ECO:0000259" key="1">
    <source>
        <dbReference type="Pfam" id="PF11074"/>
    </source>
</evidence>
<name>K1XK19_9BACT</name>
<gene>
    <name evidence="2" type="ORF">ACD_80C00040G0004</name>
</gene>
<dbReference type="Pfam" id="PF11074">
    <property type="entry name" value="DUF2779"/>
    <property type="match status" value="1"/>
</dbReference>
<sequence length="521" mass="59909">MFITKSLFVEYINSPKLAWYHVNDKKTHKKIQEHVHGGMDWAAIGQSVEDMVRKLYAGKTIADIDTKNLGFKARHKTYHTLSSKALDQNADVIYQAGFATDKLFVKTDFLVKNELWTYDLMEVKSKNSIRSNNKDHTLVDELVTDVSFQKYVLEKTLGAKFSWNCYLVYLNKEFRKHGEINPQDIILQELVTDDLMTDDAIERILATVESDLSLSLADFNKKFPYDGSDYFTYFGEEPPKKSIRNITGIVQDKKKELYEAKKILIDDITDEDILGILSNKDGGESRSSKFMNLRRQGETTIDKEEIKKRLATLKFPLFFYDYETVSFPIPTFEWLGPRGQTVVQYSVHKIDEDLSTGTPTLIITHKDCIVNPGETSNKRIIDQLVTDLEHGNGTYIVRNKSFECGRNKESSLLYPEHAEALEKINANTFDLMTLFSDMLYFDRRFLWSSSIKKVLPVLTDISYDTLEVGNGGDAMKLLYEIQQGHLTGAELEQSVINLLTYCEQDTRAMVRIWEVIKEKIA</sequence>
<comment type="caution">
    <text evidence="2">The sequence shown here is derived from an EMBL/GenBank/DDBJ whole genome shotgun (WGS) entry which is preliminary data.</text>
</comment>
<dbReference type="AlphaFoldDB" id="K1XK19"/>
<evidence type="ECO:0000313" key="2">
    <source>
        <dbReference type="EMBL" id="EKD25517.1"/>
    </source>
</evidence>
<dbReference type="InterPro" id="IPR021301">
    <property type="entry name" value="DUF2779"/>
</dbReference>
<accession>K1XK19</accession>
<dbReference type="EMBL" id="AMFJ01036047">
    <property type="protein sequence ID" value="EKD25517.1"/>
    <property type="molecule type" value="Genomic_DNA"/>
</dbReference>
<protein>
    <recommendedName>
        <fullName evidence="1">DUF2779 domain-containing protein</fullName>
    </recommendedName>
</protein>
<reference evidence="2" key="1">
    <citation type="journal article" date="2012" name="Science">
        <title>Fermentation, hydrogen, and sulfur metabolism in multiple uncultivated bacterial phyla.</title>
        <authorList>
            <person name="Wrighton K.C."/>
            <person name="Thomas B.C."/>
            <person name="Sharon I."/>
            <person name="Miller C.S."/>
            <person name="Castelle C.J."/>
            <person name="VerBerkmoes N.C."/>
            <person name="Wilkins M.J."/>
            <person name="Hettich R.L."/>
            <person name="Lipton M.S."/>
            <person name="Williams K.H."/>
            <person name="Long P.E."/>
            <person name="Banfield J.F."/>
        </authorList>
    </citation>
    <scope>NUCLEOTIDE SEQUENCE [LARGE SCALE GENOMIC DNA]</scope>
</reference>